<protein>
    <submittedName>
        <fullName evidence="3">Anti-anti-sigma factor</fullName>
    </submittedName>
</protein>
<dbReference type="InterPro" id="IPR058548">
    <property type="entry name" value="MlaB-like_STAS"/>
</dbReference>
<accession>A0A1G7R9S8</accession>
<feature type="compositionally biased region" description="Low complexity" evidence="1">
    <location>
        <begin position="170"/>
        <end position="182"/>
    </location>
</feature>
<dbReference type="STRING" id="1550231.SAMN05660662_0213"/>
<sequence>MSDRRDAKGTTTASGTREVPFARKPVWEALTAVLPYCPVCDVSYVFSGATDDRAGSRMRKGMRFVCVPGRLDGAPPPQDAVAGVVVDWVAQRSVGTRLEVASETWRTGIELADAGEGSTRVTVTVTHESRGGNGLVRALQRKALRRTVQQTVDSELMKLPDHIRQATKDSSGSSPVERGSSSFEREATGRVLHLRGEVDAPTVRRLQLPRVLEESEVVAIDVRELAYIDSSAFAPLLRWAQRTSRAGRRAVIRGTNPGFDETLGVMGLTSAFIRER</sequence>
<dbReference type="Gene3D" id="3.30.750.24">
    <property type="entry name" value="STAS domain"/>
    <property type="match status" value="1"/>
</dbReference>
<dbReference type="SUPFAM" id="SSF55961">
    <property type="entry name" value="Bet v1-like"/>
    <property type="match status" value="1"/>
</dbReference>
<dbReference type="AlphaFoldDB" id="A0A1G7R9S8"/>
<dbReference type="CDD" id="cd07043">
    <property type="entry name" value="STAS_anti-anti-sigma_factors"/>
    <property type="match status" value="1"/>
</dbReference>
<reference evidence="4" key="1">
    <citation type="submission" date="2016-10" db="EMBL/GenBank/DDBJ databases">
        <authorList>
            <person name="Varghese N."/>
            <person name="Submissions S."/>
        </authorList>
    </citation>
    <scope>NUCLEOTIDE SEQUENCE [LARGE SCALE GENOMIC DNA]</scope>
    <source>
        <strain evidence="4">DSM 44268</strain>
    </source>
</reference>
<feature type="region of interest" description="Disordered" evidence="1">
    <location>
        <begin position="162"/>
        <end position="185"/>
    </location>
</feature>
<dbReference type="SUPFAM" id="SSF52091">
    <property type="entry name" value="SpoIIaa-like"/>
    <property type="match status" value="1"/>
</dbReference>
<gene>
    <name evidence="3" type="ORF">SAMN05660662_0213</name>
</gene>
<evidence type="ECO:0000259" key="2">
    <source>
        <dbReference type="PROSITE" id="PS50801"/>
    </source>
</evidence>
<dbReference type="InterPro" id="IPR036513">
    <property type="entry name" value="STAS_dom_sf"/>
</dbReference>
<dbReference type="Proteomes" id="UP000199406">
    <property type="component" value="Unassembled WGS sequence"/>
</dbReference>
<evidence type="ECO:0000256" key="1">
    <source>
        <dbReference type="SAM" id="MobiDB-lite"/>
    </source>
</evidence>
<dbReference type="Pfam" id="PF13466">
    <property type="entry name" value="STAS_2"/>
    <property type="match status" value="1"/>
</dbReference>
<organism evidence="3 4">
    <name type="scientific">Blastococcus aurantiacus</name>
    <dbReference type="NCBI Taxonomy" id="1550231"/>
    <lineage>
        <taxon>Bacteria</taxon>
        <taxon>Bacillati</taxon>
        <taxon>Actinomycetota</taxon>
        <taxon>Actinomycetes</taxon>
        <taxon>Geodermatophilales</taxon>
        <taxon>Geodermatophilaceae</taxon>
        <taxon>Blastococcus</taxon>
    </lineage>
</organism>
<feature type="domain" description="STAS" evidence="2">
    <location>
        <begin position="191"/>
        <end position="276"/>
    </location>
</feature>
<dbReference type="EMBL" id="FNBT01000011">
    <property type="protein sequence ID" value="SDG07483.1"/>
    <property type="molecule type" value="Genomic_DNA"/>
</dbReference>
<keyword evidence="4" id="KW-1185">Reference proteome</keyword>
<evidence type="ECO:0000313" key="3">
    <source>
        <dbReference type="EMBL" id="SDG07483.1"/>
    </source>
</evidence>
<dbReference type="PROSITE" id="PS50801">
    <property type="entry name" value="STAS"/>
    <property type="match status" value="1"/>
</dbReference>
<proteinExistence type="predicted"/>
<name>A0A1G7R9S8_9ACTN</name>
<evidence type="ECO:0000313" key="4">
    <source>
        <dbReference type="Proteomes" id="UP000199406"/>
    </source>
</evidence>
<dbReference type="InterPro" id="IPR002645">
    <property type="entry name" value="STAS_dom"/>
</dbReference>